<comment type="similarity">
    <text evidence="1">Belongs to the NADH:flavin oxidoreductase/NADH oxidase family.</text>
</comment>
<dbReference type="InterPro" id="IPR051799">
    <property type="entry name" value="NADH_flavin_oxidoreductase"/>
</dbReference>
<keyword evidence="5" id="KW-0472">Membrane</keyword>
<proteinExistence type="inferred from homology"/>
<keyword evidence="4" id="KW-0560">Oxidoreductase</keyword>
<dbReference type="PANTHER" id="PTHR43656">
    <property type="entry name" value="BINDING OXIDOREDUCTASE, PUTATIVE (AFU_ORTHOLOGUE AFUA_2G08260)-RELATED"/>
    <property type="match status" value="1"/>
</dbReference>
<dbReference type="OrthoDB" id="1663137at2759"/>
<keyword evidence="2" id="KW-0285">Flavoprotein</keyword>
<feature type="transmembrane region" description="Helical" evidence="5">
    <location>
        <begin position="461"/>
        <end position="481"/>
    </location>
</feature>
<dbReference type="GO" id="GO:0010181">
    <property type="term" value="F:FMN binding"/>
    <property type="evidence" value="ECO:0007669"/>
    <property type="project" value="InterPro"/>
</dbReference>
<evidence type="ECO:0000259" key="6">
    <source>
        <dbReference type="Pfam" id="PF00724"/>
    </source>
</evidence>
<accession>A0A409WR50</accession>
<dbReference type="GO" id="GO:0016491">
    <property type="term" value="F:oxidoreductase activity"/>
    <property type="evidence" value="ECO:0007669"/>
    <property type="project" value="UniProtKB-KW"/>
</dbReference>
<comment type="caution">
    <text evidence="7">The sequence shown here is derived from an EMBL/GenBank/DDBJ whole genome shotgun (WGS) entry which is preliminary data.</text>
</comment>
<dbReference type="EMBL" id="NHYE01004913">
    <property type="protein sequence ID" value="PPQ80961.1"/>
    <property type="molecule type" value="Genomic_DNA"/>
</dbReference>
<dbReference type="SUPFAM" id="SSF51395">
    <property type="entry name" value="FMN-linked oxidoreductases"/>
    <property type="match status" value="1"/>
</dbReference>
<dbReference type="AlphaFoldDB" id="A0A409WR50"/>
<protein>
    <recommendedName>
        <fullName evidence="6">NADH:flavin oxidoreductase/NADH oxidase N-terminal domain-containing protein</fullName>
    </recommendedName>
</protein>
<feature type="transmembrane region" description="Helical" evidence="5">
    <location>
        <begin position="507"/>
        <end position="524"/>
    </location>
</feature>
<dbReference type="Proteomes" id="UP000284706">
    <property type="component" value="Unassembled WGS sequence"/>
</dbReference>
<organism evidence="7 8">
    <name type="scientific">Gymnopilus dilepis</name>
    <dbReference type="NCBI Taxonomy" id="231916"/>
    <lineage>
        <taxon>Eukaryota</taxon>
        <taxon>Fungi</taxon>
        <taxon>Dikarya</taxon>
        <taxon>Basidiomycota</taxon>
        <taxon>Agaricomycotina</taxon>
        <taxon>Agaricomycetes</taxon>
        <taxon>Agaricomycetidae</taxon>
        <taxon>Agaricales</taxon>
        <taxon>Agaricineae</taxon>
        <taxon>Hymenogastraceae</taxon>
        <taxon>Gymnopilus</taxon>
    </lineage>
</organism>
<dbReference type="InParanoid" id="A0A409WR50"/>
<feature type="domain" description="NADH:flavin oxidoreductase/NADH oxidase N-terminal" evidence="6">
    <location>
        <begin position="28"/>
        <end position="398"/>
    </location>
</feature>
<evidence type="ECO:0000256" key="5">
    <source>
        <dbReference type="SAM" id="Phobius"/>
    </source>
</evidence>
<gene>
    <name evidence="7" type="ORF">CVT26_003522</name>
</gene>
<evidence type="ECO:0000313" key="8">
    <source>
        <dbReference type="Proteomes" id="UP000284706"/>
    </source>
</evidence>
<dbReference type="Pfam" id="PF00724">
    <property type="entry name" value="Oxidored_FMN"/>
    <property type="match status" value="1"/>
</dbReference>
<evidence type="ECO:0000256" key="1">
    <source>
        <dbReference type="ARBA" id="ARBA00005979"/>
    </source>
</evidence>
<name>A0A409WR50_9AGAR</name>
<dbReference type="PANTHER" id="PTHR43656:SF2">
    <property type="entry name" value="BINDING OXIDOREDUCTASE, PUTATIVE (AFU_ORTHOLOGUE AFUA_2G08260)-RELATED"/>
    <property type="match status" value="1"/>
</dbReference>
<reference evidence="7 8" key="1">
    <citation type="journal article" date="2018" name="Evol. Lett.">
        <title>Horizontal gene cluster transfer increased hallucinogenic mushroom diversity.</title>
        <authorList>
            <person name="Reynolds H.T."/>
            <person name="Vijayakumar V."/>
            <person name="Gluck-Thaler E."/>
            <person name="Korotkin H.B."/>
            <person name="Matheny P.B."/>
            <person name="Slot J.C."/>
        </authorList>
    </citation>
    <scope>NUCLEOTIDE SEQUENCE [LARGE SCALE GENOMIC DNA]</scope>
    <source>
        <strain evidence="7 8">SRW20</strain>
    </source>
</reference>
<evidence type="ECO:0000256" key="2">
    <source>
        <dbReference type="ARBA" id="ARBA00022630"/>
    </source>
</evidence>
<dbReference type="InterPro" id="IPR001155">
    <property type="entry name" value="OxRdtase_FMN_N"/>
</dbReference>
<dbReference type="Gene3D" id="3.20.20.70">
    <property type="entry name" value="Aldolase class I"/>
    <property type="match status" value="1"/>
</dbReference>
<dbReference type="STRING" id="231916.A0A409WR50"/>
<keyword evidence="5" id="KW-1133">Transmembrane helix</keyword>
<dbReference type="InterPro" id="IPR013785">
    <property type="entry name" value="Aldolase_TIM"/>
</dbReference>
<evidence type="ECO:0000256" key="3">
    <source>
        <dbReference type="ARBA" id="ARBA00022643"/>
    </source>
</evidence>
<keyword evidence="3" id="KW-0288">FMN</keyword>
<evidence type="ECO:0000313" key="7">
    <source>
        <dbReference type="EMBL" id="PPQ80961.1"/>
    </source>
</evidence>
<keyword evidence="8" id="KW-1185">Reference proteome</keyword>
<sequence>MSSRKRNESSTIAASIFQDVTLPCGLMAQNRLVKVAMYEHLAGFRGGFPNTYHFDLYSEWAKHGWGIIVTGNVQVAKDHLTLGRDLILPESIDAEEQAEPFRKLAAAIHGEYPSAWHSSSPERSQTLAIMQLSHAGRQSGNLIGGRPPFVPPEAPSAVPLTHGAPGAASDLLNFLLFQTPRAMTEKAILSVVDRFVDGAVLAFRTGFDGIQLHAAHGYLLAQFLSEKTNKRQDAYALDNALSIIRLIVERIRMATSKSFAICVKISAADYISEEAVNTTFSRTETSALGHLLEMASWGLLDIIEISGGDYENPEFMTSTSKSSRQAFFAKFSHQALKSLDSLRGSTQHPLPLVLLTGGLRTPDLICSALASNDADLLGIGRGSVLCPDLPSVLRERLRDMQRWGSVPFRCEPVLRSPSILEMPPLLWVWRLVPQVRLIGAGMNMAWYIVAMRQIAYGANSGNTWSVNVGGFQAVFWMWAWYPRTMSLPTVSNSRTLKSSSGTRRHEVISLLIVAMLFAYLWNAYRKSQ</sequence>
<feature type="transmembrane region" description="Helical" evidence="5">
    <location>
        <begin position="427"/>
        <end position="449"/>
    </location>
</feature>
<keyword evidence="5" id="KW-0812">Transmembrane</keyword>
<evidence type="ECO:0000256" key="4">
    <source>
        <dbReference type="ARBA" id="ARBA00023002"/>
    </source>
</evidence>